<organism evidence="1 2">
    <name type="scientific">Popillia japonica</name>
    <name type="common">Japanese beetle</name>
    <dbReference type="NCBI Taxonomy" id="7064"/>
    <lineage>
        <taxon>Eukaryota</taxon>
        <taxon>Metazoa</taxon>
        <taxon>Ecdysozoa</taxon>
        <taxon>Arthropoda</taxon>
        <taxon>Hexapoda</taxon>
        <taxon>Insecta</taxon>
        <taxon>Pterygota</taxon>
        <taxon>Neoptera</taxon>
        <taxon>Endopterygota</taxon>
        <taxon>Coleoptera</taxon>
        <taxon>Polyphaga</taxon>
        <taxon>Scarabaeiformia</taxon>
        <taxon>Scarabaeidae</taxon>
        <taxon>Rutelinae</taxon>
        <taxon>Popillia</taxon>
    </lineage>
</organism>
<keyword evidence="2" id="KW-1185">Reference proteome</keyword>
<sequence length="99" mass="11467">MQHYAIFLQAFNFDIRYKSTTCHANADFVSRLPLKSEEFTQCDEPDIFEINQIETLPVTVSEVSRETARDSQLKPLLEALKSGKQIDRNLRFNIDQTVT</sequence>
<dbReference type="AlphaFoldDB" id="A0AAW1MG56"/>
<dbReference type="EMBL" id="JASPKY010000047">
    <property type="protein sequence ID" value="KAK9745628.1"/>
    <property type="molecule type" value="Genomic_DNA"/>
</dbReference>
<comment type="caution">
    <text evidence="1">The sequence shown here is derived from an EMBL/GenBank/DDBJ whole genome shotgun (WGS) entry which is preliminary data.</text>
</comment>
<dbReference type="InterPro" id="IPR050951">
    <property type="entry name" value="Retrovirus_Pol_polyprotein"/>
</dbReference>
<accession>A0AAW1MG56</accession>
<reference evidence="1 2" key="1">
    <citation type="journal article" date="2024" name="BMC Genomics">
        <title>De novo assembly and annotation of Popillia japonica's genome with initial clues to its potential as an invasive pest.</title>
        <authorList>
            <person name="Cucini C."/>
            <person name="Boschi S."/>
            <person name="Funari R."/>
            <person name="Cardaioli E."/>
            <person name="Iannotti N."/>
            <person name="Marturano G."/>
            <person name="Paoli F."/>
            <person name="Bruttini M."/>
            <person name="Carapelli A."/>
            <person name="Frati F."/>
            <person name="Nardi F."/>
        </authorList>
    </citation>
    <scope>NUCLEOTIDE SEQUENCE [LARGE SCALE GENOMIC DNA]</scope>
    <source>
        <strain evidence="1">DMR45628</strain>
    </source>
</reference>
<evidence type="ECO:0000313" key="2">
    <source>
        <dbReference type="Proteomes" id="UP001458880"/>
    </source>
</evidence>
<proteinExistence type="predicted"/>
<name>A0AAW1MG56_POPJA</name>
<dbReference type="PANTHER" id="PTHR37984">
    <property type="entry name" value="PROTEIN CBG26694"/>
    <property type="match status" value="1"/>
</dbReference>
<evidence type="ECO:0000313" key="1">
    <source>
        <dbReference type="EMBL" id="KAK9745628.1"/>
    </source>
</evidence>
<protein>
    <submittedName>
        <fullName evidence="1">Uncharacterized protein</fullName>
    </submittedName>
</protein>
<dbReference type="Proteomes" id="UP001458880">
    <property type="component" value="Unassembled WGS sequence"/>
</dbReference>
<gene>
    <name evidence="1" type="ORF">QE152_g6753</name>
</gene>
<dbReference type="PANTHER" id="PTHR37984:SF5">
    <property type="entry name" value="PROTEIN NYNRIN-LIKE"/>
    <property type="match status" value="1"/>
</dbReference>